<dbReference type="EMBL" id="JAGMUV010000010">
    <property type="protein sequence ID" value="KAH7142138.1"/>
    <property type="molecule type" value="Genomic_DNA"/>
</dbReference>
<accession>A0A9P9ER59</accession>
<reference evidence="1" key="1">
    <citation type="journal article" date="2021" name="Nat. Commun.">
        <title>Genetic determinants of endophytism in the Arabidopsis root mycobiome.</title>
        <authorList>
            <person name="Mesny F."/>
            <person name="Miyauchi S."/>
            <person name="Thiergart T."/>
            <person name="Pickel B."/>
            <person name="Atanasova L."/>
            <person name="Karlsson M."/>
            <person name="Huettel B."/>
            <person name="Barry K.W."/>
            <person name="Haridas S."/>
            <person name="Chen C."/>
            <person name="Bauer D."/>
            <person name="Andreopoulos W."/>
            <person name="Pangilinan J."/>
            <person name="LaButti K."/>
            <person name="Riley R."/>
            <person name="Lipzen A."/>
            <person name="Clum A."/>
            <person name="Drula E."/>
            <person name="Henrissat B."/>
            <person name="Kohler A."/>
            <person name="Grigoriev I.V."/>
            <person name="Martin F.M."/>
            <person name="Hacquard S."/>
        </authorList>
    </citation>
    <scope>NUCLEOTIDE SEQUENCE</scope>
    <source>
        <strain evidence="1">MPI-CAGE-AT-0147</strain>
    </source>
</reference>
<dbReference type="AlphaFoldDB" id="A0A9P9ER59"/>
<organism evidence="1 2">
    <name type="scientific">Dactylonectria macrodidyma</name>
    <dbReference type="NCBI Taxonomy" id="307937"/>
    <lineage>
        <taxon>Eukaryota</taxon>
        <taxon>Fungi</taxon>
        <taxon>Dikarya</taxon>
        <taxon>Ascomycota</taxon>
        <taxon>Pezizomycotina</taxon>
        <taxon>Sordariomycetes</taxon>
        <taxon>Hypocreomycetidae</taxon>
        <taxon>Hypocreales</taxon>
        <taxon>Nectriaceae</taxon>
        <taxon>Dactylonectria</taxon>
    </lineage>
</organism>
<proteinExistence type="predicted"/>
<name>A0A9P9ER59_9HYPO</name>
<evidence type="ECO:0000313" key="2">
    <source>
        <dbReference type="Proteomes" id="UP000738349"/>
    </source>
</evidence>
<sequence length="292" mass="31601">MERFAHRPHYVCSSLNPDICTLLVGGSPYTYANFTSGPPLGCDAESCPPGDWSVIFGAFINATDTLNGPRYMNIVGCALSYGTVTIRQVGEVAPLILESSFEMNQDSEFISSVRPLRRIYTSDYGNSPYTFSASSGTGDGADSLYNSPVATLLLRAKANSTAIAVADRIADILELATVLAFSRTPHASDLKITTSVSTPQYAYDRHVLAVLLVPFIATILGTWGRWKVEGQEKIAGYDPVGIARRGPVKGLHNYGSRDDIDKKIVLGYRETTSAPTGTQVDTDRFAIQDVEI</sequence>
<keyword evidence="2" id="KW-1185">Reference proteome</keyword>
<dbReference type="Proteomes" id="UP000738349">
    <property type="component" value="Unassembled WGS sequence"/>
</dbReference>
<dbReference type="OrthoDB" id="5144532at2759"/>
<comment type="caution">
    <text evidence="1">The sequence shown here is derived from an EMBL/GenBank/DDBJ whole genome shotgun (WGS) entry which is preliminary data.</text>
</comment>
<protein>
    <submittedName>
        <fullName evidence="1">Uncharacterized protein</fullName>
    </submittedName>
</protein>
<gene>
    <name evidence="1" type="ORF">EDB81DRAFT_869889</name>
</gene>
<evidence type="ECO:0000313" key="1">
    <source>
        <dbReference type="EMBL" id="KAH7142138.1"/>
    </source>
</evidence>